<feature type="transmembrane region" description="Helical" evidence="10">
    <location>
        <begin position="20"/>
        <end position="38"/>
    </location>
</feature>
<dbReference type="GO" id="GO:0031992">
    <property type="term" value="F:energy transducer activity"/>
    <property type="evidence" value="ECO:0007669"/>
    <property type="project" value="InterPro"/>
</dbReference>
<reference evidence="13 14" key="1">
    <citation type="submission" date="2017-01" db="EMBL/GenBank/DDBJ databases">
        <title>Genome Sequencing of a Marine Spirillum, Oceanospirillum multiglobuliferum ATCC 33336, from Japan.</title>
        <authorList>
            <person name="Carney J.G."/>
            <person name="Trachtenberg A.M."/>
            <person name="Rheaume B.A."/>
            <person name="Linnane J.D."/>
            <person name="Pitts N.L."/>
            <person name="Mykles D.L."/>
            <person name="Maclea K.S."/>
        </authorList>
    </citation>
    <scope>NUCLEOTIDE SEQUENCE [LARGE SCALE GENOMIC DNA]</scope>
    <source>
        <strain evidence="13 14">ATCC 33336</strain>
    </source>
</reference>
<comment type="caution">
    <text evidence="13">The sequence shown here is derived from an EMBL/GenBank/DDBJ whole genome shotgun (WGS) entry which is preliminary data.</text>
</comment>
<evidence type="ECO:0000256" key="2">
    <source>
        <dbReference type="ARBA" id="ARBA00006555"/>
    </source>
</evidence>
<keyword evidence="3 10" id="KW-0813">Transport</keyword>
<evidence type="ECO:0000256" key="11">
    <source>
        <dbReference type="SAM" id="MobiDB-lite"/>
    </source>
</evidence>
<dbReference type="PROSITE" id="PS52015">
    <property type="entry name" value="TONB_CTD"/>
    <property type="match status" value="1"/>
</dbReference>
<dbReference type="EMBL" id="MTSM01000023">
    <property type="protein sequence ID" value="OPX54554.1"/>
    <property type="molecule type" value="Genomic_DNA"/>
</dbReference>
<feature type="compositionally biased region" description="Basic and acidic residues" evidence="11">
    <location>
        <begin position="128"/>
        <end position="155"/>
    </location>
</feature>
<gene>
    <name evidence="13" type="ORF">BTE48_13775</name>
</gene>
<dbReference type="NCBIfam" id="TIGR01352">
    <property type="entry name" value="tonB_Cterm"/>
    <property type="match status" value="1"/>
</dbReference>
<evidence type="ECO:0000256" key="10">
    <source>
        <dbReference type="RuleBase" id="RU362123"/>
    </source>
</evidence>
<evidence type="ECO:0000313" key="14">
    <source>
        <dbReference type="Proteomes" id="UP000191418"/>
    </source>
</evidence>
<name>A0A1T4S0T5_9GAMM</name>
<dbReference type="Gene3D" id="3.30.1150.10">
    <property type="match status" value="1"/>
</dbReference>
<dbReference type="InterPro" id="IPR006260">
    <property type="entry name" value="TonB/TolA_C"/>
</dbReference>
<evidence type="ECO:0000256" key="5">
    <source>
        <dbReference type="ARBA" id="ARBA00022519"/>
    </source>
</evidence>
<dbReference type="Proteomes" id="UP000191418">
    <property type="component" value="Unassembled WGS sequence"/>
</dbReference>
<keyword evidence="14" id="KW-1185">Reference proteome</keyword>
<dbReference type="InterPro" id="IPR037682">
    <property type="entry name" value="TonB_C"/>
</dbReference>
<organism evidence="13 14">
    <name type="scientific">Oceanospirillum multiglobuliferum</name>
    <dbReference type="NCBI Taxonomy" id="64969"/>
    <lineage>
        <taxon>Bacteria</taxon>
        <taxon>Pseudomonadati</taxon>
        <taxon>Pseudomonadota</taxon>
        <taxon>Gammaproteobacteria</taxon>
        <taxon>Oceanospirillales</taxon>
        <taxon>Oceanospirillaceae</taxon>
        <taxon>Oceanospirillum</taxon>
    </lineage>
</organism>
<evidence type="ECO:0000256" key="1">
    <source>
        <dbReference type="ARBA" id="ARBA00004383"/>
    </source>
</evidence>
<evidence type="ECO:0000313" key="13">
    <source>
        <dbReference type="EMBL" id="OPX54554.1"/>
    </source>
</evidence>
<dbReference type="SUPFAM" id="SSF74653">
    <property type="entry name" value="TolA/TonB C-terminal domain"/>
    <property type="match status" value="1"/>
</dbReference>
<dbReference type="InterPro" id="IPR003538">
    <property type="entry name" value="TonB"/>
</dbReference>
<dbReference type="OrthoDB" id="9803361at2"/>
<comment type="subcellular location">
    <subcellularLocation>
        <location evidence="1 10">Cell inner membrane</location>
        <topology evidence="1 10">Single-pass membrane protein</topology>
        <orientation evidence="1 10">Periplasmic side</orientation>
    </subcellularLocation>
</comment>
<sequence>MNTLPPISHPDSQVHALDRLAFTLLMAVVIHFLVWAALDIQLPQPKVKTETNSTLRVTLVKVKAQTVDEPVQHIAEHNQAASGVGVQDLEPQQLQQQSSPPAAQVASKPEPAKPTQPTSVKAVAVKPEPTKAEHKTEVQTDRAKQDSPKVAKVEPKPQATPKPTDQQTPAAEPTEALPQIDAQALLARSLEIARLEAEQQALAEQYAKRPKVRTLSTVSAKAYDDAAYLRQWQEQIERVGNLNYPERVRAEKLSGRLRMLVALHADGSIKEIQLLKSSGFELLDQSAINIVKLAAPFAAFPRSIKERTDILEIIRTWQFGDGNLFGEAG</sequence>
<protein>
    <recommendedName>
        <fullName evidence="10">Protein TonB</fullName>
    </recommendedName>
</protein>
<dbReference type="RefSeq" id="WP_078746192.1">
    <property type="nucleotide sequence ID" value="NZ_FUXG01000022.1"/>
</dbReference>
<dbReference type="STRING" id="64969.SAMN02745127_02656"/>
<dbReference type="GO" id="GO:0015031">
    <property type="term" value="P:protein transport"/>
    <property type="evidence" value="ECO:0007669"/>
    <property type="project" value="UniProtKB-UniRule"/>
</dbReference>
<dbReference type="GO" id="GO:0055085">
    <property type="term" value="P:transmembrane transport"/>
    <property type="evidence" value="ECO:0007669"/>
    <property type="project" value="InterPro"/>
</dbReference>
<keyword evidence="8 10" id="KW-1133">Transmembrane helix</keyword>
<feature type="compositionally biased region" description="Low complexity" evidence="11">
    <location>
        <begin position="91"/>
        <end position="107"/>
    </location>
</feature>
<dbReference type="GO" id="GO:0030288">
    <property type="term" value="C:outer membrane-bounded periplasmic space"/>
    <property type="evidence" value="ECO:0007669"/>
    <property type="project" value="InterPro"/>
</dbReference>
<evidence type="ECO:0000256" key="3">
    <source>
        <dbReference type="ARBA" id="ARBA00022448"/>
    </source>
</evidence>
<accession>A0A1T4S0T5</accession>
<keyword evidence="4 10" id="KW-1003">Cell membrane</keyword>
<evidence type="ECO:0000256" key="6">
    <source>
        <dbReference type="ARBA" id="ARBA00022692"/>
    </source>
</evidence>
<dbReference type="InterPro" id="IPR051045">
    <property type="entry name" value="TonB-dependent_transducer"/>
</dbReference>
<keyword evidence="9 10" id="KW-0472">Membrane</keyword>
<comment type="similarity">
    <text evidence="2 10">Belongs to the TonB family.</text>
</comment>
<dbReference type="PANTHER" id="PTHR33446:SF11">
    <property type="entry name" value="TONB3"/>
    <property type="match status" value="1"/>
</dbReference>
<keyword evidence="10" id="KW-0735">Signal-anchor</keyword>
<dbReference type="Pfam" id="PF03544">
    <property type="entry name" value="TonB_C"/>
    <property type="match status" value="1"/>
</dbReference>
<dbReference type="PRINTS" id="PR01374">
    <property type="entry name" value="TONBPROTEIN"/>
</dbReference>
<dbReference type="AlphaFoldDB" id="A0A1T4S0T5"/>
<proteinExistence type="inferred from homology"/>
<comment type="function">
    <text evidence="10">Interacts with outer membrane receptor proteins that carry out high-affinity binding and energy dependent uptake into the periplasmic space of specific substrates. It could act to transduce energy from the cytoplasmic membrane to specific energy-requiring processes in the outer membrane, resulting in the release into the periplasm of ligands bound by these outer membrane proteins.</text>
</comment>
<dbReference type="GO" id="GO:0098797">
    <property type="term" value="C:plasma membrane protein complex"/>
    <property type="evidence" value="ECO:0007669"/>
    <property type="project" value="TreeGrafter"/>
</dbReference>
<feature type="region of interest" description="Disordered" evidence="11">
    <location>
        <begin position="91"/>
        <end position="175"/>
    </location>
</feature>
<keyword evidence="5 10" id="KW-0997">Cell inner membrane</keyword>
<evidence type="ECO:0000256" key="8">
    <source>
        <dbReference type="ARBA" id="ARBA00022989"/>
    </source>
</evidence>
<keyword evidence="6 10" id="KW-0812">Transmembrane</keyword>
<dbReference type="GO" id="GO:0015891">
    <property type="term" value="P:siderophore transport"/>
    <property type="evidence" value="ECO:0007669"/>
    <property type="project" value="InterPro"/>
</dbReference>
<evidence type="ECO:0000256" key="4">
    <source>
        <dbReference type="ARBA" id="ARBA00022475"/>
    </source>
</evidence>
<keyword evidence="7 10" id="KW-0653">Protein transport</keyword>
<evidence type="ECO:0000256" key="9">
    <source>
        <dbReference type="ARBA" id="ARBA00023136"/>
    </source>
</evidence>
<evidence type="ECO:0000259" key="12">
    <source>
        <dbReference type="PROSITE" id="PS52015"/>
    </source>
</evidence>
<evidence type="ECO:0000256" key="7">
    <source>
        <dbReference type="ARBA" id="ARBA00022927"/>
    </source>
</evidence>
<feature type="domain" description="TonB C-terminal" evidence="12">
    <location>
        <begin position="229"/>
        <end position="326"/>
    </location>
</feature>
<dbReference type="PANTHER" id="PTHR33446">
    <property type="entry name" value="PROTEIN TONB-RELATED"/>
    <property type="match status" value="1"/>
</dbReference>